<dbReference type="Proteomes" id="UP001519295">
    <property type="component" value="Unassembled WGS sequence"/>
</dbReference>
<evidence type="ECO:0000313" key="2">
    <source>
        <dbReference type="EMBL" id="MBP2370679.1"/>
    </source>
</evidence>
<accession>A0ABS4W3B7</accession>
<evidence type="ECO:0000313" key="3">
    <source>
        <dbReference type="Proteomes" id="UP001519295"/>
    </source>
</evidence>
<feature type="transmembrane region" description="Helical" evidence="1">
    <location>
        <begin position="48"/>
        <end position="69"/>
    </location>
</feature>
<name>A0ABS4W3B7_9PSEU</name>
<protein>
    <recommendedName>
        <fullName evidence="4">DUF2637 domain-containing protein</fullName>
    </recommendedName>
</protein>
<evidence type="ECO:0008006" key="4">
    <source>
        <dbReference type="Google" id="ProtNLM"/>
    </source>
</evidence>
<feature type="transmembrane region" description="Helical" evidence="1">
    <location>
        <begin position="111"/>
        <end position="135"/>
    </location>
</feature>
<comment type="caution">
    <text evidence="2">The sequence shown here is derived from an EMBL/GenBank/DDBJ whole genome shotgun (WGS) entry which is preliminary data.</text>
</comment>
<dbReference type="RefSeq" id="WP_210034154.1">
    <property type="nucleotide sequence ID" value="NZ_JAGINU010000001.1"/>
</dbReference>
<dbReference type="Pfam" id="PF10935">
    <property type="entry name" value="DUF2637"/>
    <property type="match status" value="1"/>
</dbReference>
<feature type="transmembrane region" description="Helical" evidence="1">
    <location>
        <begin position="81"/>
        <end position="99"/>
    </location>
</feature>
<dbReference type="InterPro" id="IPR021235">
    <property type="entry name" value="DUF2637"/>
</dbReference>
<evidence type="ECO:0000256" key="1">
    <source>
        <dbReference type="SAM" id="Phobius"/>
    </source>
</evidence>
<keyword evidence="3" id="KW-1185">Reference proteome</keyword>
<reference evidence="2 3" key="1">
    <citation type="submission" date="2021-03" db="EMBL/GenBank/DDBJ databases">
        <title>Sequencing the genomes of 1000 actinobacteria strains.</title>
        <authorList>
            <person name="Klenk H.-P."/>
        </authorList>
    </citation>
    <scope>NUCLEOTIDE SEQUENCE [LARGE SCALE GENOMIC DNA]</scope>
    <source>
        <strain evidence="2 3">DSM 45256</strain>
    </source>
</reference>
<feature type="transmembrane region" description="Helical" evidence="1">
    <location>
        <begin position="12"/>
        <end position="36"/>
    </location>
</feature>
<keyword evidence="1" id="KW-1133">Transmembrane helix</keyword>
<dbReference type="EMBL" id="JAGINU010000001">
    <property type="protein sequence ID" value="MBP2370679.1"/>
    <property type="molecule type" value="Genomic_DNA"/>
</dbReference>
<keyword evidence="1" id="KW-0812">Transmembrane</keyword>
<organism evidence="2 3">
    <name type="scientific">Pseudonocardia parietis</name>
    <dbReference type="NCBI Taxonomy" id="570936"/>
    <lineage>
        <taxon>Bacteria</taxon>
        <taxon>Bacillati</taxon>
        <taxon>Actinomycetota</taxon>
        <taxon>Actinomycetes</taxon>
        <taxon>Pseudonocardiales</taxon>
        <taxon>Pseudonocardiaceae</taxon>
        <taxon>Pseudonocardia</taxon>
    </lineage>
</organism>
<proteinExistence type="predicted"/>
<keyword evidence="1" id="KW-0472">Membrane</keyword>
<sequence length="232" mass="24299">MSATNTTRRTPLVLWATWAGMAVVLVAAAVLSFDALRGLALAVRIPGHFAWLLPIAVDAGAAVSCAVWLSPRVARDAARFAAGMTWVLLASTVAGNAGQLAMHAHSVVPPWWVAVLVGAVPPAIVGGTVHLAVLVGRAPQETAGPPVDADPIVIRHLDEVDEVDLPPDWWVDALDADEQEQLAADPAADPAAELIAAGAGRRRLSRELGITEHAARELLATRRNGHPQEVPA</sequence>
<gene>
    <name evidence="2" type="ORF">JOF36_006375</name>
</gene>